<dbReference type="InterPro" id="IPR004358">
    <property type="entry name" value="Sig_transdc_His_kin-like_C"/>
</dbReference>
<evidence type="ECO:0000256" key="6">
    <source>
        <dbReference type="SAM" id="Phobius"/>
    </source>
</evidence>
<proteinExistence type="predicted"/>
<keyword evidence="6" id="KW-0812">Transmembrane</keyword>
<keyword evidence="6" id="KW-0472">Membrane</keyword>
<dbReference type="Pfam" id="PF02518">
    <property type="entry name" value="HATPase_c"/>
    <property type="match status" value="1"/>
</dbReference>
<evidence type="ECO:0000313" key="9">
    <source>
        <dbReference type="Proteomes" id="UP000515292"/>
    </source>
</evidence>
<feature type="transmembrane region" description="Helical" evidence="6">
    <location>
        <begin position="21"/>
        <end position="46"/>
    </location>
</feature>
<feature type="domain" description="Histidine kinase" evidence="7">
    <location>
        <begin position="262"/>
        <end position="497"/>
    </location>
</feature>
<dbReference type="EC" id="2.7.13.3" evidence="2"/>
<gene>
    <name evidence="8" type="ORF">H3309_02930</name>
</gene>
<dbReference type="InterPro" id="IPR036097">
    <property type="entry name" value="HisK_dim/P_sf"/>
</dbReference>
<dbReference type="PROSITE" id="PS50109">
    <property type="entry name" value="HIS_KIN"/>
    <property type="match status" value="1"/>
</dbReference>
<keyword evidence="5" id="KW-0418">Kinase</keyword>
<keyword evidence="3" id="KW-0597">Phosphoprotein</keyword>
<name>A0A7G5IJD1_9SPHN</name>
<dbReference type="PANTHER" id="PTHR42878:SF15">
    <property type="entry name" value="BACTERIOPHYTOCHROME"/>
    <property type="match status" value="1"/>
</dbReference>
<dbReference type="GO" id="GO:0000156">
    <property type="term" value="F:phosphorelay response regulator activity"/>
    <property type="evidence" value="ECO:0007669"/>
    <property type="project" value="TreeGrafter"/>
</dbReference>
<dbReference type="GO" id="GO:0000155">
    <property type="term" value="F:phosphorelay sensor kinase activity"/>
    <property type="evidence" value="ECO:0007669"/>
    <property type="project" value="InterPro"/>
</dbReference>
<dbReference type="SUPFAM" id="SSF55874">
    <property type="entry name" value="ATPase domain of HSP90 chaperone/DNA topoisomerase II/histidine kinase"/>
    <property type="match status" value="1"/>
</dbReference>
<protein>
    <recommendedName>
        <fullName evidence="2">histidine kinase</fullName>
        <ecNumber evidence="2">2.7.13.3</ecNumber>
    </recommendedName>
</protein>
<dbReference type="KEGG" id="sand:H3309_02930"/>
<dbReference type="Proteomes" id="UP000515292">
    <property type="component" value="Chromosome"/>
</dbReference>
<evidence type="ECO:0000313" key="8">
    <source>
        <dbReference type="EMBL" id="QMW23473.1"/>
    </source>
</evidence>
<comment type="catalytic activity">
    <reaction evidence="1">
        <text>ATP + protein L-histidine = ADP + protein N-phospho-L-histidine.</text>
        <dbReference type="EC" id="2.7.13.3"/>
    </reaction>
</comment>
<dbReference type="CDD" id="cd00082">
    <property type="entry name" value="HisKA"/>
    <property type="match status" value="1"/>
</dbReference>
<dbReference type="InterPro" id="IPR003594">
    <property type="entry name" value="HATPase_dom"/>
</dbReference>
<dbReference type="GO" id="GO:0030295">
    <property type="term" value="F:protein kinase activator activity"/>
    <property type="evidence" value="ECO:0007669"/>
    <property type="project" value="TreeGrafter"/>
</dbReference>
<evidence type="ECO:0000256" key="1">
    <source>
        <dbReference type="ARBA" id="ARBA00000085"/>
    </source>
</evidence>
<keyword evidence="9" id="KW-1185">Reference proteome</keyword>
<dbReference type="AlphaFoldDB" id="A0A7G5IJD1"/>
<evidence type="ECO:0000256" key="3">
    <source>
        <dbReference type="ARBA" id="ARBA00022553"/>
    </source>
</evidence>
<dbReference type="Gene3D" id="3.30.565.10">
    <property type="entry name" value="Histidine kinase-like ATPase, C-terminal domain"/>
    <property type="match status" value="1"/>
</dbReference>
<feature type="transmembrane region" description="Helical" evidence="6">
    <location>
        <begin position="194"/>
        <end position="217"/>
    </location>
</feature>
<keyword evidence="4" id="KW-0808">Transferase</keyword>
<dbReference type="PRINTS" id="PR00344">
    <property type="entry name" value="BCTRLSENSOR"/>
</dbReference>
<dbReference type="InterPro" id="IPR036890">
    <property type="entry name" value="HATPase_C_sf"/>
</dbReference>
<dbReference type="InterPro" id="IPR003661">
    <property type="entry name" value="HisK_dim/P_dom"/>
</dbReference>
<dbReference type="PANTHER" id="PTHR42878">
    <property type="entry name" value="TWO-COMPONENT HISTIDINE KINASE"/>
    <property type="match status" value="1"/>
</dbReference>
<dbReference type="RefSeq" id="WP_182297296.1">
    <property type="nucleotide sequence ID" value="NZ_CP059851.1"/>
</dbReference>
<evidence type="ECO:0000256" key="2">
    <source>
        <dbReference type="ARBA" id="ARBA00012438"/>
    </source>
</evidence>
<dbReference type="Gene3D" id="1.10.287.130">
    <property type="match status" value="1"/>
</dbReference>
<dbReference type="InterPro" id="IPR050351">
    <property type="entry name" value="BphY/WalK/GraS-like"/>
</dbReference>
<dbReference type="EMBL" id="CP059851">
    <property type="protein sequence ID" value="QMW23473.1"/>
    <property type="molecule type" value="Genomic_DNA"/>
</dbReference>
<dbReference type="SUPFAM" id="SSF47384">
    <property type="entry name" value="Homodimeric domain of signal transducing histidine kinase"/>
    <property type="match status" value="1"/>
</dbReference>
<accession>A0A7G5IJD1</accession>
<dbReference type="InterPro" id="IPR005467">
    <property type="entry name" value="His_kinase_dom"/>
</dbReference>
<evidence type="ECO:0000256" key="4">
    <source>
        <dbReference type="ARBA" id="ARBA00022679"/>
    </source>
</evidence>
<sequence>MRRNARMDAGELRGRRVRLQALWASAPLFIALLLIILIGLTTAWLVHENRRQNELVVHTFTVINEANRWELNSASATAQQRGYMLTRDPAFLGHFRNSIDAMTPSVERLVRLTADNGAQHRRAREIQALAQARVRELWRVQSLIESDDRQAAMAAVAVARVQNATLRDRLNEFRATEVQLLNQRQARAASSGRWVLVLVITGLATATVLAVGVIQALRRTLGQVRESNALVTAANETLEARVRERTAELVEANEELQRFAYIVSHDLRAPLVNVMGFTAELSESLGTLTRFAEARAADGSDALPGEVRRAIGEDLPEAIGFINASSAKMDRLIKAILNLARAGRRTLTPEPTSLDWLVAGVVATLKHQIDSAGARVEVGSLPTIEADRVMLDQIFANLIENAVKYRRANVAPVIRVEGELAGPVATIRVIDNGRGIAPADQGRVFELFRRAGAQDQPGEGLGLAHVRALVRRLGGGIALASTPGVGSIFTVTLPRHPPMEERLHERQP</sequence>
<dbReference type="SMART" id="SM00387">
    <property type="entry name" value="HATPase_c"/>
    <property type="match status" value="1"/>
</dbReference>
<reference evidence="8 9" key="1">
    <citation type="submission" date="2020-07" db="EMBL/GenBank/DDBJ databases">
        <title>Complete genome sequence for Sandaracinobacter sp. M6.</title>
        <authorList>
            <person name="Tang Y."/>
            <person name="Liu Q."/>
            <person name="Guo Z."/>
            <person name="Lei P."/>
            <person name="Huang B."/>
        </authorList>
    </citation>
    <scope>NUCLEOTIDE SEQUENCE [LARGE SCALE GENOMIC DNA]</scope>
    <source>
        <strain evidence="8 9">M6</strain>
    </source>
</reference>
<evidence type="ECO:0000259" key="7">
    <source>
        <dbReference type="PROSITE" id="PS50109"/>
    </source>
</evidence>
<dbReference type="Pfam" id="PF05227">
    <property type="entry name" value="CHASE3"/>
    <property type="match status" value="1"/>
</dbReference>
<dbReference type="InterPro" id="IPR007891">
    <property type="entry name" value="CHASE3"/>
</dbReference>
<evidence type="ECO:0000256" key="5">
    <source>
        <dbReference type="ARBA" id="ARBA00022777"/>
    </source>
</evidence>
<organism evidence="8 9">
    <name type="scientific">Sandaracinobacteroides saxicola</name>
    <dbReference type="NCBI Taxonomy" id="2759707"/>
    <lineage>
        <taxon>Bacteria</taxon>
        <taxon>Pseudomonadati</taxon>
        <taxon>Pseudomonadota</taxon>
        <taxon>Alphaproteobacteria</taxon>
        <taxon>Sphingomonadales</taxon>
        <taxon>Sphingosinicellaceae</taxon>
        <taxon>Sandaracinobacteroides</taxon>
    </lineage>
</organism>
<keyword evidence="6" id="KW-1133">Transmembrane helix</keyword>
<dbReference type="GO" id="GO:0007234">
    <property type="term" value="P:osmosensory signaling via phosphorelay pathway"/>
    <property type="evidence" value="ECO:0007669"/>
    <property type="project" value="TreeGrafter"/>
</dbReference>